<evidence type="ECO:0000313" key="2">
    <source>
        <dbReference type="Proteomes" id="UP000198906"/>
    </source>
</evidence>
<dbReference type="STRING" id="47866.GA0074694_4364"/>
<keyword evidence="2" id="KW-1185">Reference proteome</keyword>
<dbReference type="AlphaFoldDB" id="A0A1C6S9A9"/>
<organism evidence="1 2">
    <name type="scientific">Micromonospora inyonensis</name>
    <dbReference type="NCBI Taxonomy" id="47866"/>
    <lineage>
        <taxon>Bacteria</taxon>
        <taxon>Bacillati</taxon>
        <taxon>Actinomycetota</taxon>
        <taxon>Actinomycetes</taxon>
        <taxon>Micromonosporales</taxon>
        <taxon>Micromonosporaceae</taxon>
        <taxon>Micromonospora</taxon>
    </lineage>
</organism>
<accession>A0A1C6S9A9</accession>
<dbReference type="InterPro" id="IPR013381">
    <property type="entry name" value="CRISPR-assoc_prot_Cse1"/>
</dbReference>
<protein>
    <submittedName>
        <fullName evidence="1">CRISPR-associated protein, Cse1 family</fullName>
    </submittedName>
</protein>
<proteinExistence type="predicted"/>
<evidence type="ECO:0000313" key="1">
    <source>
        <dbReference type="EMBL" id="SCL25921.1"/>
    </source>
</evidence>
<dbReference type="EMBL" id="FMHU01000002">
    <property type="protein sequence ID" value="SCL25921.1"/>
    <property type="molecule type" value="Genomic_DNA"/>
</dbReference>
<dbReference type="RefSeq" id="WP_091463547.1">
    <property type="nucleotide sequence ID" value="NZ_FMHU01000002.1"/>
</dbReference>
<dbReference type="Pfam" id="PF09481">
    <property type="entry name" value="CRISPR_Cse1"/>
    <property type="match status" value="1"/>
</dbReference>
<gene>
    <name evidence="1" type="ORF">GA0074694_4364</name>
</gene>
<reference evidence="2" key="1">
    <citation type="submission" date="2016-06" db="EMBL/GenBank/DDBJ databases">
        <authorList>
            <person name="Varghese N."/>
        </authorList>
    </citation>
    <scope>NUCLEOTIDE SEQUENCE [LARGE SCALE GENOMIC DNA]</scope>
    <source>
        <strain evidence="2">DSM 46123</strain>
    </source>
</reference>
<name>A0A1C6S9A9_9ACTN</name>
<dbReference type="CDD" id="cd09729">
    <property type="entry name" value="Cse1_I-E"/>
    <property type="match status" value="1"/>
</dbReference>
<dbReference type="Gene3D" id="1.10.132.100">
    <property type="match status" value="1"/>
</dbReference>
<dbReference type="NCBIfam" id="TIGR02547">
    <property type="entry name" value="casA_cse1"/>
    <property type="match status" value="1"/>
</dbReference>
<sequence>MERHSFNLLDQEWVPVVEGGQPRCLSLMDVLVRAHEIDGLSTANPLETVAVLRQVLLPIYLDACGIPNSEAEWEHRRAVGQVDVGLLKPYLDEHRVRFDLFGDRPFGQAAGLRTAKDEDKPISLLVAATATGNNVPLFTSRNEANPPSMTPAEAVRAMLAAQCWDTAAIKSGAADDPQVKGGKTTGNPTGPCGALGVVVPIGRNLFETLLLNSPIVRQPPREDRPQWRRELAMTGVWETRSALGLLDLLTWQSRRIRLIPENDAGGATVVRRVVLTAGDRLQLIPRDVEPHTAWRRVDKPRAGQASHMPMRHAPGRDAWRGLTPMLATVPGTDLAYSSSILLTQLGDVEVSDLPLQVLTVGVAYGNQSAVVEDILADMIPLPLAAFAAGEVRRLVEAVVEQAEELRRAGNRLDDDLRRAAGGDPVPWDRGLRPGDALMHELNRVVRRLLAGLQREPERCEEAEDAWRRSAYGLALKAAEPALAAVPPTAFLGREEDDKQAKKQKKTYRASLAEAWYEGAVRKILGVEPAHVSEWKAQG</sequence>
<dbReference type="Proteomes" id="UP000198906">
    <property type="component" value="Unassembled WGS sequence"/>
</dbReference>